<dbReference type="Gene3D" id="2.160.20.120">
    <property type="match status" value="1"/>
</dbReference>
<comment type="subcellular location">
    <subcellularLocation>
        <location evidence="1">Cell membrane</location>
        <topology evidence="1">Single-pass membrane protein</topology>
    </subcellularLocation>
</comment>
<feature type="transmembrane region" description="Helical" evidence="7">
    <location>
        <begin position="418"/>
        <end position="442"/>
    </location>
</feature>
<organism evidence="12 13">
    <name type="scientific">Catalinimonas alkaloidigena</name>
    <dbReference type="NCBI Taxonomy" id="1075417"/>
    <lineage>
        <taxon>Bacteria</taxon>
        <taxon>Pseudomonadati</taxon>
        <taxon>Bacteroidota</taxon>
        <taxon>Cytophagia</taxon>
        <taxon>Cytophagales</taxon>
        <taxon>Catalimonadaceae</taxon>
        <taxon>Catalinimonas</taxon>
    </lineage>
</organism>
<accession>A0A1G8XWF2</accession>
<evidence type="ECO:0000259" key="10">
    <source>
        <dbReference type="Pfam" id="PF22571"/>
    </source>
</evidence>
<feature type="region of interest" description="Disordered" evidence="6">
    <location>
        <begin position="810"/>
        <end position="829"/>
    </location>
</feature>
<dbReference type="InterPro" id="IPR021255">
    <property type="entry name" value="DUF2807"/>
</dbReference>
<dbReference type="InterPro" id="IPR052027">
    <property type="entry name" value="PspC"/>
</dbReference>
<feature type="compositionally biased region" description="Polar residues" evidence="6">
    <location>
        <begin position="820"/>
        <end position="829"/>
    </location>
</feature>
<evidence type="ECO:0000259" key="11">
    <source>
        <dbReference type="Pfam" id="PF22744"/>
    </source>
</evidence>
<dbReference type="RefSeq" id="WP_089678575.1">
    <property type="nucleotide sequence ID" value="NZ_FNFO01000001.1"/>
</dbReference>
<dbReference type="Proteomes" id="UP000198510">
    <property type="component" value="Unassembled WGS sequence"/>
</dbReference>
<evidence type="ECO:0000256" key="3">
    <source>
        <dbReference type="ARBA" id="ARBA00022692"/>
    </source>
</evidence>
<keyword evidence="13" id="KW-1185">Reference proteome</keyword>
<dbReference type="EMBL" id="FNFO01000001">
    <property type="protein sequence ID" value="SDJ94833.1"/>
    <property type="molecule type" value="Genomic_DNA"/>
</dbReference>
<evidence type="ECO:0000256" key="4">
    <source>
        <dbReference type="ARBA" id="ARBA00022989"/>
    </source>
</evidence>
<dbReference type="STRING" id="1075417.SAMN05421823_101495"/>
<feature type="transmembrane region" description="Helical" evidence="7">
    <location>
        <begin position="304"/>
        <end position="325"/>
    </location>
</feature>
<dbReference type="Pfam" id="PF22744">
    <property type="entry name" value="Toast-rack_PspC-Cterm"/>
    <property type="match status" value="1"/>
</dbReference>
<dbReference type="OrthoDB" id="5772680at2"/>
<feature type="domain" description="PspC-related transmembrane region" evidence="10">
    <location>
        <begin position="305"/>
        <end position="445"/>
    </location>
</feature>
<dbReference type="AlphaFoldDB" id="A0A1G8XWF2"/>
<reference evidence="12 13" key="1">
    <citation type="submission" date="2016-10" db="EMBL/GenBank/DDBJ databases">
        <authorList>
            <person name="de Groot N.N."/>
        </authorList>
    </citation>
    <scope>NUCLEOTIDE SEQUENCE [LARGE SCALE GENOMIC DNA]</scope>
    <source>
        <strain evidence="12 13">DSM 25186</strain>
    </source>
</reference>
<keyword evidence="4 7" id="KW-1133">Transmembrane helix</keyword>
<dbReference type="InterPro" id="IPR054321">
    <property type="entry name" value="PspC-rel_TM"/>
</dbReference>
<feature type="transmembrane region" description="Helical" evidence="7">
    <location>
        <begin position="233"/>
        <end position="260"/>
    </location>
</feature>
<keyword evidence="2" id="KW-1003">Cell membrane</keyword>
<evidence type="ECO:0000256" key="7">
    <source>
        <dbReference type="SAM" id="Phobius"/>
    </source>
</evidence>
<dbReference type="Pfam" id="PF22571">
    <property type="entry name" value="LiaI-LiaF-TM_PspC"/>
    <property type="match status" value="1"/>
</dbReference>
<dbReference type="PANTHER" id="PTHR33885:SF3">
    <property type="entry name" value="PHAGE SHOCK PROTEIN C"/>
    <property type="match status" value="1"/>
</dbReference>
<dbReference type="InterPro" id="IPR054319">
    <property type="entry name" value="PspC-rel_ToastRack"/>
</dbReference>
<feature type="transmembrane region" description="Helical" evidence="7">
    <location>
        <begin position="171"/>
        <end position="193"/>
    </location>
</feature>
<dbReference type="Pfam" id="PF10988">
    <property type="entry name" value="DUF2807"/>
    <property type="match status" value="1"/>
</dbReference>
<evidence type="ECO:0000259" key="9">
    <source>
        <dbReference type="Pfam" id="PF10988"/>
    </source>
</evidence>
<feature type="transmembrane region" description="Helical" evidence="7">
    <location>
        <begin position="337"/>
        <end position="362"/>
    </location>
</feature>
<evidence type="ECO:0000256" key="1">
    <source>
        <dbReference type="ARBA" id="ARBA00004162"/>
    </source>
</evidence>
<dbReference type="GO" id="GO:0005886">
    <property type="term" value="C:plasma membrane"/>
    <property type="evidence" value="ECO:0007669"/>
    <property type="project" value="UniProtKB-SubCell"/>
</dbReference>
<gene>
    <name evidence="12" type="ORF">SAMN05421823_101495</name>
</gene>
<feature type="domain" description="Putative auto-transporter adhesin head GIN" evidence="9">
    <location>
        <begin position="626"/>
        <end position="812"/>
    </location>
</feature>
<feature type="domain" description="Phage shock protein PspC N-terminal" evidence="8">
    <location>
        <begin position="206"/>
        <end position="263"/>
    </location>
</feature>
<dbReference type="PANTHER" id="PTHR33885">
    <property type="entry name" value="PHAGE SHOCK PROTEIN C"/>
    <property type="match status" value="1"/>
</dbReference>
<feature type="transmembrane region" description="Helical" evidence="7">
    <location>
        <begin position="382"/>
        <end position="406"/>
    </location>
</feature>
<evidence type="ECO:0000259" key="8">
    <source>
        <dbReference type="Pfam" id="PF04024"/>
    </source>
</evidence>
<feature type="domain" description="Phage shock protein PspC N-terminal" evidence="8">
    <location>
        <begin position="130"/>
        <end position="194"/>
    </location>
</feature>
<evidence type="ECO:0000313" key="13">
    <source>
        <dbReference type="Proteomes" id="UP000198510"/>
    </source>
</evidence>
<keyword evidence="3 7" id="KW-0812">Transmembrane</keyword>
<proteinExistence type="predicted"/>
<name>A0A1G8XWF2_9BACT</name>
<feature type="transmembrane region" description="Helical" evidence="7">
    <location>
        <begin position="140"/>
        <end position="159"/>
    </location>
</feature>
<dbReference type="Pfam" id="PF04024">
    <property type="entry name" value="PspC"/>
    <property type="match status" value="2"/>
</dbReference>
<keyword evidence="5 7" id="KW-0472">Membrane</keyword>
<feature type="domain" description="PspC-related ToastRack" evidence="11">
    <location>
        <begin position="488"/>
        <end position="600"/>
    </location>
</feature>
<protein>
    <submittedName>
        <fullName evidence="12">Phage shock protein PspC (Stress-responsive transcriptional regulator)</fullName>
    </submittedName>
</protein>
<evidence type="ECO:0000256" key="6">
    <source>
        <dbReference type="SAM" id="MobiDB-lite"/>
    </source>
</evidence>
<evidence type="ECO:0000256" key="2">
    <source>
        <dbReference type="ARBA" id="ARBA00022475"/>
    </source>
</evidence>
<sequence>MKKTVSIHISGILFHIEEDGYDRLNDYLASIHRYFATYPDSKEIISDIESRMAELFSARLTPTNQVISLHDVDQLIKKMGNVQDFQEMESELLEEGPMYGHGGEAHGTATAYEQATRTQTGTRQQTRTQRKFYRDLNRKVLGGVASGLAHYFHMDTIWMRLLFLLPPFLDWMFLPGSLTSITVISYIVLWVVVPGRRDMYEDEKIKKLYRDPENRALGGVASGISHFFGVDMVIVRILFVLGIFLGGAGILVYLVLWAIMPEARTLTERMRMQGEPVTLDNIEARIRESFQPGPDGKETVLMKILLFPFRLIATIFNSISTSGILQFLGDAIRVLTAVLLIFIGFVLIISSLGLTSGLLTIFSMDGVFINEELPLDLLRRDFPTWVSFPAVLALFVPGVALGLSGLSLLAKRSLMKPILGFTLFGIWIVSLVALSIAVPTYLNQYRTRGEFEQVETYHIPARTIVLDARESGEASWQKTELKISGYEGHDLRLVKRFSARGLNRKSAVENASMIDHQVVRRDSTLIFDQNFEFQSDALFRRQELLMELYVPYGQEFRMDPSLEPILRSTLTPAGYNTSQLATGRWVFTQDGLTCLNCEKNRADDATSASSPASDQVTGQVYDTYQDFHNISVGDMFRVYITQGDRYQVAVNAPNQDISDNIHINQQGNELEISLDNSDRWTRWRRDYDEIRVDITTPRLERLYLHGACQADVSGFTGDVLSLDMEGAPHARVEANLKRLTLDLSGASELELIGTGDELNADLSGAAQLRAHRYEVSTADLDVSGASDARVYATRRLKADASGASQIRYRGTPEDLDLDSGNISSIKRED</sequence>
<dbReference type="InterPro" id="IPR007168">
    <property type="entry name" value="Phageshock_PspC_N"/>
</dbReference>
<evidence type="ECO:0000256" key="5">
    <source>
        <dbReference type="ARBA" id="ARBA00023136"/>
    </source>
</evidence>
<evidence type="ECO:0000313" key="12">
    <source>
        <dbReference type="EMBL" id="SDJ94833.1"/>
    </source>
</evidence>